<evidence type="ECO:0000256" key="14">
    <source>
        <dbReference type="ARBA" id="ARBA00025228"/>
    </source>
</evidence>
<evidence type="ECO:0000256" key="16">
    <source>
        <dbReference type="ARBA" id="ARBA00032853"/>
    </source>
</evidence>
<evidence type="ECO:0000256" key="15">
    <source>
        <dbReference type="ARBA" id="ARBA00032605"/>
    </source>
</evidence>
<keyword evidence="8 19" id="KW-0169">Cobalamin biosynthesis</keyword>
<evidence type="ECO:0000256" key="17">
    <source>
        <dbReference type="ARBA" id="ARBA00048623"/>
    </source>
</evidence>
<keyword evidence="12 19" id="KW-1133">Transmembrane helix</keyword>
<comment type="function">
    <text evidence="14 19">Joins adenosylcobinamide-GDP and alpha-ribazole to generate adenosylcobalamin (Ado-cobalamin). Also synthesizes adenosylcobalamin 5'-phosphate from adenosylcobinamide-GDP and alpha-ribazole 5'-phosphate.</text>
</comment>
<dbReference type="Proteomes" id="UP000641625">
    <property type="component" value="Unassembled WGS sequence"/>
</dbReference>
<sequence>MVLTAIRGALGFLSRLPVGHSEQAWDAFVATPAAFPLAGYVVGGLIALPFLAAGLLPAPVIAAAYLGSVVLVTGVNHADGLADLGDAAVVHGDPAERRDVMRDTTVGVGAVLALGTVLLVLALAALAVAGLPPLVAVSLALAAEVGAKLAMATLACVGRPSHEGFGSTVIDGNSPRHLVGALATALPAAVVAVPTTTVAVLTGPLLALGLSGWANRRLGGVSGDAFGAANELTRAVALHAGVAAWSLFGSVWSIPLVDWGVLAWTLW</sequence>
<evidence type="ECO:0000256" key="4">
    <source>
        <dbReference type="ARBA" id="ARBA00010561"/>
    </source>
</evidence>
<evidence type="ECO:0000256" key="18">
    <source>
        <dbReference type="ARBA" id="ARBA00049504"/>
    </source>
</evidence>
<dbReference type="EC" id="2.7.8.26" evidence="5 19"/>
<dbReference type="PANTHER" id="PTHR34148">
    <property type="entry name" value="ADENOSYLCOBINAMIDE-GDP RIBAZOLETRANSFERASE"/>
    <property type="match status" value="1"/>
</dbReference>
<keyword evidence="11 19" id="KW-0460">Magnesium</keyword>
<feature type="transmembrane region" description="Helical" evidence="19">
    <location>
        <begin position="242"/>
        <end position="266"/>
    </location>
</feature>
<dbReference type="GO" id="GO:0008818">
    <property type="term" value="F:cobalamin 5'-phosphate synthase activity"/>
    <property type="evidence" value="ECO:0007669"/>
    <property type="project" value="UniProtKB-UniRule"/>
</dbReference>
<reference evidence="20" key="1">
    <citation type="submission" date="2019-12" db="EMBL/GenBank/DDBJ databases">
        <title>Whole genome sequencing of Haloarcula argentinensis strain pws5.</title>
        <authorList>
            <person name="Verma D.K."/>
            <person name="Gopal K."/>
            <person name="Prasad E.S."/>
        </authorList>
    </citation>
    <scope>NUCLEOTIDE SEQUENCE</scope>
    <source>
        <strain evidence="20">Pws5</strain>
    </source>
</reference>
<dbReference type="UniPathway" id="UPA00148">
    <property type="reaction ID" value="UER00238"/>
</dbReference>
<gene>
    <name evidence="19 20" type="primary">cobS</name>
    <name evidence="20" type="ORF">GOC77_10385</name>
</gene>
<keyword evidence="7 19" id="KW-1003">Cell membrane</keyword>
<protein>
    <recommendedName>
        <fullName evidence="6 19">Adenosylcobinamide-GDP ribazoletransferase</fullName>
        <ecNumber evidence="5 19">2.7.8.26</ecNumber>
    </recommendedName>
    <alternativeName>
        <fullName evidence="16 19">Cobalamin synthase</fullName>
    </alternativeName>
    <alternativeName>
        <fullName evidence="15 19">Cobalamin-5'-phosphate synthase</fullName>
    </alternativeName>
</protein>
<evidence type="ECO:0000313" key="21">
    <source>
        <dbReference type="Proteomes" id="UP000641625"/>
    </source>
</evidence>
<organism evidence="20 21">
    <name type="scientific">Haloarcula argentinensis</name>
    <dbReference type="NCBI Taxonomy" id="43776"/>
    <lineage>
        <taxon>Archaea</taxon>
        <taxon>Methanobacteriati</taxon>
        <taxon>Methanobacteriota</taxon>
        <taxon>Stenosarchaea group</taxon>
        <taxon>Halobacteria</taxon>
        <taxon>Halobacteriales</taxon>
        <taxon>Haloarculaceae</taxon>
        <taxon>Haloarcula</taxon>
    </lineage>
</organism>
<evidence type="ECO:0000256" key="9">
    <source>
        <dbReference type="ARBA" id="ARBA00022679"/>
    </source>
</evidence>
<feature type="transmembrane region" description="Helical" evidence="19">
    <location>
        <begin position="37"/>
        <end position="56"/>
    </location>
</feature>
<dbReference type="GO" id="GO:0051073">
    <property type="term" value="F:adenosylcobinamide-GDP ribazoletransferase activity"/>
    <property type="evidence" value="ECO:0007669"/>
    <property type="project" value="UniProtKB-UniRule"/>
</dbReference>
<dbReference type="HAMAP" id="MF_00719">
    <property type="entry name" value="CobS"/>
    <property type="match status" value="1"/>
</dbReference>
<evidence type="ECO:0000256" key="8">
    <source>
        <dbReference type="ARBA" id="ARBA00022573"/>
    </source>
</evidence>
<comment type="subcellular location">
    <subcellularLocation>
        <location evidence="2 19">Cell membrane</location>
        <topology evidence="2 19">Multi-pass membrane protein</topology>
    </subcellularLocation>
</comment>
<dbReference type="PANTHER" id="PTHR34148:SF1">
    <property type="entry name" value="ADENOSYLCOBINAMIDE-GDP RIBAZOLETRANSFERASE"/>
    <property type="match status" value="1"/>
</dbReference>
<evidence type="ECO:0000256" key="11">
    <source>
        <dbReference type="ARBA" id="ARBA00022842"/>
    </source>
</evidence>
<name>A0A847UIQ8_HALAR</name>
<evidence type="ECO:0000256" key="12">
    <source>
        <dbReference type="ARBA" id="ARBA00022989"/>
    </source>
</evidence>
<keyword evidence="10 19" id="KW-0812">Transmembrane</keyword>
<dbReference type="GO" id="GO:0005886">
    <property type="term" value="C:plasma membrane"/>
    <property type="evidence" value="ECO:0007669"/>
    <property type="project" value="UniProtKB-SubCell"/>
</dbReference>
<comment type="caution">
    <text evidence="19">Lacks conserved residue(s) required for the propagation of feature annotation.</text>
</comment>
<keyword evidence="9 19" id="KW-0808">Transferase</keyword>
<comment type="pathway">
    <text evidence="3 19">Cofactor biosynthesis; adenosylcobalamin biosynthesis; adenosylcobalamin from cob(II)yrinate a,c-diamide: step 7/7.</text>
</comment>
<dbReference type="InterPro" id="IPR003805">
    <property type="entry name" value="CobS"/>
</dbReference>
<evidence type="ECO:0000256" key="2">
    <source>
        <dbReference type="ARBA" id="ARBA00004651"/>
    </source>
</evidence>
<evidence type="ECO:0000256" key="3">
    <source>
        <dbReference type="ARBA" id="ARBA00004663"/>
    </source>
</evidence>
<comment type="caution">
    <text evidence="20">The sequence shown here is derived from an EMBL/GenBank/DDBJ whole genome shotgun (WGS) entry which is preliminary data.</text>
</comment>
<dbReference type="NCBIfam" id="TIGR00317">
    <property type="entry name" value="cobS"/>
    <property type="match status" value="1"/>
</dbReference>
<dbReference type="Pfam" id="PF02654">
    <property type="entry name" value="CobS"/>
    <property type="match status" value="1"/>
</dbReference>
<keyword evidence="13 19" id="KW-0472">Membrane</keyword>
<evidence type="ECO:0000256" key="10">
    <source>
        <dbReference type="ARBA" id="ARBA00022692"/>
    </source>
</evidence>
<evidence type="ECO:0000256" key="19">
    <source>
        <dbReference type="HAMAP-Rule" id="MF_00719"/>
    </source>
</evidence>
<evidence type="ECO:0000256" key="7">
    <source>
        <dbReference type="ARBA" id="ARBA00022475"/>
    </source>
</evidence>
<comment type="cofactor">
    <cofactor evidence="1 19">
        <name>Mg(2+)</name>
        <dbReference type="ChEBI" id="CHEBI:18420"/>
    </cofactor>
</comment>
<feature type="transmembrane region" description="Helical" evidence="19">
    <location>
        <begin position="106"/>
        <end position="128"/>
    </location>
</feature>
<comment type="catalytic activity">
    <reaction evidence="18 19">
        <text>alpha-ribazole 5'-phosphate + adenosylcob(III)inamide-GDP = adenosylcob(III)alamin 5'-phosphate + GMP + H(+)</text>
        <dbReference type="Rhea" id="RHEA:23560"/>
        <dbReference type="ChEBI" id="CHEBI:15378"/>
        <dbReference type="ChEBI" id="CHEBI:57918"/>
        <dbReference type="ChEBI" id="CHEBI:58115"/>
        <dbReference type="ChEBI" id="CHEBI:60487"/>
        <dbReference type="ChEBI" id="CHEBI:60493"/>
        <dbReference type="EC" id="2.7.8.26"/>
    </reaction>
</comment>
<comment type="similarity">
    <text evidence="4 19">Belongs to the CobS family.</text>
</comment>
<evidence type="ECO:0000313" key="20">
    <source>
        <dbReference type="EMBL" id="NLV13675.1"/>
    </source>
</evidence>
<evidence type="ECO:0000256" key="6">
    <source>
        <dbReference type="ARBA" id="ARBA00015850"/>
    </source>
</evidence>
<dbReference type="RefSeq" id="WP_170097146.1">
    <property type="nucleotide sequence ID" value="NZ_WOWA01000004.1"/>
</dbReference>
<proteinExistence type="inferred from homology"/>
<evidence type="ECO:0000256" key="13">
    <source>
        <dbReference type="ARBA" id="ARBA00023136"/>
    </source>
</evidence>
<evidence type="ECO:0000256" key="5">
    <source>
        <dbReference type="ARBA" id="ARBA00013200"/>
    </source>
</evidence>
<comment type="catalytic activity">
    <reaction evidence="17 19">
        <text>alpha-ribazole + adenosylcob(III)inamide-GDP = adenosylcob(III)alamin + GMP + H(+)</text>
        <dbReference type="Rhea" id="RHEA:16049"/>
        <dbReference type="ChEBI" id="CHEBI:10329"/>
        <dbReference type="ChEBI" id="CHEBI:15378"/>
        <dbReference type="ChEBI" id="CHEBI:18408"/>
        <dbReference type="ChEBI" id="CHEBI:58115"/>
        <dbReference type="ChEBI" id="CHEBI:60487"/>
        <dbReference type="EC" id="2.7.8.26"/>
    </reaction>
</comment>
<dbReference type="EMBL" id="WOWA01000004">
    <property type="protein sequence ID" value="NLV13675.1"/>
    <property type="molecule type" value="Genomic_DNA"/>
</dbReference>
<accession>A0A847UIQ8</accession>
<dbReference type="AlphaFoldDB" id="A0A847UIQ8"/>
<dbReference type="GO" id="GO:0009236">
    <property type="term" value="P:cobalamin biosynthetic process"/>
    <property type="evidence" value="ECO:0007669"/>
    <property type="project" value="UniProtKB-UniRule"/>
</dbReference>
<evidence type="ECO:0000256" key="1">
    <source>
        <dbReference type="ARBA" id="ARBA00001946"/>
    </source>
</evidence>